<reference evidence="2" key="2">
    <citation type="submission" date="2021-03" db="UniProtKB">
        <authorList>
            <consortium name="EnsemblPlants"/>
        </authorList>
    </citation>
    <scope>IDENTIFICATION</scope>
</reference>
<proteinExistence type="predicted"/>
<dbReference type="Proteomes" id="UP000596660">
    <property type="component" value="Unplaced"/>
</dbReference>
<dbReference type="OMA" id="ELMFFGT"/>
<name>A0A803MH81_CHEQI</name>
<keyword evidence="3" id="KW-1185">Reference proteome</keyword>
<dbReference type="EnsemblPlants" id="AUR62029333-RA">
    <property type="protein sequence ID" value="AUR62029333-RA:cds"/>
    <property type="gene ID" value="AUR62029333"/>
</dbReference>
<reference evidence="2" key="1">
    <citation type="journal article" date="2017" name="Nature">
        <title>The genome of Chenopodium quinoa.</title>
        <authorList>
            <person name="Jarvis D.E."/>
            <person name="Ho Y.S."/>
            <person name="Lightfoot D.J."/>
            <person name="Schmoeckel S.M."/>
            <person name="Li B."/>
            <person name="Borm T.J.A."/>
            <person name="Ohyanagi H."/>
            <person name="Mineta K."/>
            <person name="Michell C.T."/>
            <person name="Saber N."/>
            <person name="Kharbatia N.M."/>
            <person name="Rupper R.R."/>
            <person name="Sharp A.R."/>
            <person name="Dally N."/>
            <person name="Boughton B.A."/>
            <person name="Woo Y.H."/>
            <person name="Gao G."/>
            <person name="Schijlen E.G.W.M."/>
            <person name="Guo X."/>
            <person name="Momin A.A."/>
            <person name="Negrao S."/>
            <person name="Al-Babili S."/>
            <person name="Gehring C."/>
            <person name="Roessner U."/>
            <person name="Jung C."/>
            <person name="Murphy K."/>
            <person name="Arold S.T."/>
            <person name="Gojobori T."/>
            <person name="van der Linden C.G."/>
            <person name="van Loo E.N."/>
            <person name="Jellen E.N."/>
            <person name="Maughan P.J."/>
            <person name="Tester M."/>
        </authorList>
    </citation>
    <scope>NUCLEOTIDE SEQUENCE [LARGE SCALE GENOMIC DNA]</scope>
    <source>
        <strain evidence="2">cv. PI 614886</strain>
    </source>
</reference>
<evidence type="ECO:0000256" key="1">
    <source>
        <dbReference type="SAM" id="MobiDB-lite"/>
    </source>
</evidence>
<dbReference type="Gramene" id="AUR62029333-RA">
    <property type="protein sequence ID" value="AUR62029333-RA:cds"/>
    <property type="gene ID" value="AUR62029333"/>
</dbReference>
<feature type="region of interest" description="Disordered" evidence="1">
    <location>
        <begin position="1"/>
        <end position="51"/>
    </location>
</feature>
<sequence>MQHKSRLLSKPPVAATGGGVQMRIKRRNIPAAAAAKGGSQGPTSTPSPSSKGLALLYYGNQDYSYGDKLRKQQMMKEMLIRRALSPPPRRLTLRWRNFQPTPSRLSMMSTAS</sequence>
<evidence type="ECO:0000313" key="3">
    <source>
        <dbReference type="Proteomes" id="UP000596660"/>
    </source>
</evidence>
<protein>
    <submittedName>
        <fullName evidence="2">Uncharacterized protein</fullName>
    </submittedName>
</protein>
<feature type="compositionally biased region" description="Low complexity" evidence="1">
    <location>
        <begin position="41"/>
        <end position="51"/>
    </location>
</feature>
<evidence type="ECO:0000313" key="2">
    <source>
        <dbReference type="EnsemblPlants" id="AUR62029333-RA:cds"/>
    </source>
</evidence>
<organism evidence="2 3">
    <name type="scientific">Chenopodium quinoa</name>
    <name type="common">Quinoa</name>
    <dbReference type="NCBI Taxonomy" id="63459"/>
    <lineage>
        <taxon>Eukaryota</taxon>
        <taxon>Viridiplantae</taxon>
        <taxon>Streptophyta</taxon>
        <taxon>Embryophyta</taxon>
        <taxon>Tracheophyta</taxon>
        <taxon>Spermatophyta</taxon>
        <taxon>Magnoliopsida</taxon>
        <taxon>eudicotyledons</taxon>
        <taxon>Gunneridae</taxon>
        <taxon>Pentapetalae</taxon>
        <taxon>Caryophyllales</taxon>
        <taxon>Chenopodiaceae</taxon>
        <taxon>Chenopodioideae</taxon>
        <taxon>Atripliceae</taxon>
        <taxon>Chenopodium</taxon>
    </lineage>
</organism>
<dbReference type="AlphaFoldDB" id="A0A803MH81"/>
<accession>A0A803MH81</accession>